<keyword evidence="2" id="KW-1185">Reference proteome</keyword>
<evidence type="ECO:0000313" key="1">
    <source>
        <dbReference type="EMBL" id="CAI73719.1"/>
    </source>
</evidence>
<sequence length="181" mass="20660">MGLTIYSQYEFDINNNIISQKLDICKYNRVNNTDEDKITNIMKDRKIKKCVKGNRNVKLHLILIKKYNSYLNNKLKTSRDLDTKQPSNTVIRGKNNSVSATELGNKVINGDVIKGNDANKYADDIMKTIQTKGVCKFDELFPKSRGKLVTSQYFLSLLVLLSDNKLQMTVINNEFKLSIAS</sequence>
<gene>
    <name evidence="1" type="ORF">TA21185</name>
</gene>
<dbReference type="GeneID" id="3863532"/>
<dbReference type="Proteomes" id="UP000001950">
    <property type="component" value="Chromosome 1"/>
</dbReference>
<evidence type="ECO:0000313" key="2">
    <source>
        <dbReference type="Proteomes" id="UP000001950"/>
    </source>
</evidence>
<dbReference type="InParanoid" id="Q4UGS0"/>
<dbReference type="VEuPathDB" id="PiroplasmaDB:TA21185"/>
<reference evidence="1 2" key="1">
    <citation type="journal article" date="2005" name="Science">
        <title>Genome of the host-cell transforming parasite Theileria annulata compared with T. parva.</title>
        <authorList>
            <person name="Pain A."/>
            <person name="Renauld H."/>
            <person name="Berriman M."/>
            <person name="Murphy L."/>
            <person name="Yeats C.A."/>
            <person name="Weir W."/>
            <person name="Kerhornou A."/>
            <person name="Aslett M."/>
            <person name="Bishop R."/>
            <person name="Bouchier C."/>
            <person name="Cochet M."/>
            <person name="Coulson R.M.R."/>
            <person name="Cronin A."/>
            <person name="de Villiers E.P."/>
            <person name="Fraser A."/>
            <person name="Fosker N."/>
            <person name="Gardner M."/>
            <person name="Goble A."/>
            <person name="Griffiths-Jones S."/>
            <person name="Harris D.E."/>
            <person name="Katzer F."/>
            <person name="Larke N."/>
            <person name="Lord A."/>
            <person name="Maser P."/>
            <person name="McKellar S."/>
            <person name="Mooney P."/>
            <person name="Morton F."/>
            <person name="Nene V."/>
            <person name="O'Neil S."/>
            <person name="Price C."/>
            <person name="Quail M.A."/>
            <person name="Rabbinowitsch E."/>
            <person name="Rawlings N.D."/>
            <person name="Rutter S."/>
            <person name="Saunders D."/>
            <person name="Seeger K."/>
            <person name="Shah T."/>
            <person name="Squares R."/>
            <person name="Squares S."/>
            <person name="Tivey A."/>
            <person name="Walker A.R."/>
            <person name="Woodward J."/>
            <person name="Dobbelaere D.A.E."/>
            <person name="Langsley G."/>
            <person name="Rajandream M.A."/>
            <person name="McKeever D."/>
            <person name="Shiels B."/>
            <person name="Tait A."/>
            <person name="Barrell B.G."/>
            <person name="Hall N."/>
        </authorList>
    </citation>
    <scope>NUCLEOTIDE SEQUENCE [LARGE SCALE GENOMIC DNA]</scope>
    <source>
        <strain evidence="2">Ankara</strain>
    </source>
</reference>
<dbReference type="OrthoDB" id="10385819at2759"/>
<dbReference type="EMBL" id="CR940347">
    <property type="protein sequence ID" value="CAI73719.1"/>
    <property type="molecule type" value="Genomic_DNA"/>
</dbReference>
<accession>Q4UGS0</accession>
<dbReference type="KEGG" id="tan:TA21185"/>
<organism evidence="1 2">
    <name type="scientific">Theileria annulata</name>
    <dbReference type="NCBI Taxonomy" id="5874"/>
    <lineage>
        <taxon>Eukaryota</taxon>
        <taxon>Sar</taxon>
        <taxon>Alveolata</taxon>
        <taxon>Apicomplexa</taxon>
        <taxon>Aconoidasida</taxon>
        <taxon>Piroplasmida</taxon>
        <taxon>Theileriidae</taxon>
        <taxon>Theileria</taxon>
    </lineage>
</organism>
<name>Q4UGS0_THEAN</name>
<dbReference type="eggNOG" id="ENOG502QWY3">
    <property type="taxonomic scope" value="Eukaryota"/>
</dbReference>
<dbReference type="AlphaFoldDB" id="Q4UGS0"/>
<dbReference type="OMA" id="KLDICKY"/>
<proteinExistence type="predicted"/>
<protein>
    <submittedName>
        <fullName evidence="1">Uncharacterized protein</fullName>
    </submittedName>
</protein>
<dbReference type="RefSeq" id="XP_954396.1">
    <property type="nucleotide sequence ID" value="XM_949303.1"/>
</dbReference>